<keyword evidence="12" id="KW-1185">Reference proteome</keyword>
<evidence type="ECO:0000256" key="6">
    <source>
        <dbReference type="ARBA" id="ARBA00023002"/>
    </source>
</evidence>
<evidence type="ECO:0000256" key="8">
    <source>
        <dbReference type="SAM" id="SignalP"/>
    </source>
</evidence>
<keyword evidence="4 7" id="KW-0147">Chitin-binding</keyword>
<comment type="cofactor">
    <cofactor evidence="1">
        <name>FAD</name>
        <dbReference type="ChEBI" id="CHEBI:57692"/>
    </cofactor>
</comment>
<evidence type="ECO:0000259" key="9">
    <source>
        <dbReference type="PROSITE" id="PS50941"/>
    </source>
</evidence>
<feature type="signal peptide" evidence="8">
    <location>
        <begin position="1"/>
        <end position="21"/>
    </location>
</feature>
<dbReference type="EMBL" id="CAJVPS010005501">
    <property type="protein sequence ID" value="CAG8615672.1"/>
    <property type="molecule type" value="Genomic_DNA"/>
</dbReference>
<dbReference type="PROSITE" id="PS00026">
    <property type="entry name" value="CHIT_BIND_I_1"/>
    <property type="match status" value="1"/>
</dbReference>
<evidence type="ECO:0000256" key="7">
    <source>
        <dbReference type="PROSITE-ProRule" id="PRU00261"/>
    </source>
</evidence>
<dbReference type="SUPFAM" id="SSF57016">
    <property type="entry name" value="Plant lectins/antimicrobial peptides"/>
    <property type="match status" value="1"/>
</dbReference>
<proteinExistence type="inferred from homology"/>
<dbReference type="InterPro" id="IPR036318">
    <property type="entry name" value="FAD-bd_PCMH-like_sf"/>
</dbReference>
<reference evidence="11" key="1">
    <citation type="submission" date="2021-06" db="EMBL/GenBank/DDBJ databases">
        <authorList>
            <person name="Kallberg Y."/>
            <person name="Tangrot J."/>
            <person name="Rosling A."/>
        </authorList>
    </citation>
    <scope>NUCLEOTIDE SEQUENCE</scope>
    <source>
        <strain evidence="11">FL130A</strain>
    </source>
</reference>
<evidence type="ECO:0000256" key="3">
    <source>
        <dbReference type="ARBA" id="ARBA00022630"/>
    </source>
</evidence>
<dbReference type="InterPro" id="IPR016169">
    <property type="entry name" value="FAD-bd_PCMH_sub2"/>
</dbReference>
<keyword evidence="8" id="KW-0732">Signal</keyword>
<sequence>MNTQIFTSKLLLVFLVIYGEFQFSYNNVNASYLHRGPLEKRGTQICSNSGKTCRGSTPCCSKFGWCGATSDYCGVGCNPDATCLTSITGNVVYPGDAAYSQDKTEENSPPAAFVYASNVADVRVAVKCAAASNMNVAPRSGGHSYEDYSLGGKDGSLVIDLTNLNQIAINTTAKTAVIGAGNRLGPMYYKLSQAGYLIPGGSCPGVGIGGFTLGGGYGLYSRKFGLAVDNVLSIDIVGANGNLITASPNRNSDLFFALRGAGGGNYGVVTAFTFNITPIQTQVTSFQYLWPTSAAQALIPAVEKYATNGPDEVTFSLVWSNSGLEIQGVYFGLQSDLSNALSSILAVPGYSTIRVVQQSFYDSVVLFSGQSDSYVQNPTLLPYNFKAKSMYVGSSGLSAAGIDAFNNYLASPACRTYANLDIYGGAINRVPSNAMAFAHRDSLFLIQLMTSWTDASQATNCIDNINSFGANFQSQYTSPYCYQNYIDRDLSNWQNSYYGANYQTLVKTKAKYDPNNLFAFPQSIPTS</sequence>
<dbReference type="CDD" id="cd11618">
    <property type="entry name" value="ChtBD1_1"/>
    <property type="match status" value="1"/>
</dbReference>
<feature type="disulfide bond" evidence="7">
    <location>
        <begin position="59"/>
        <end position="73"/>
    </location>
</feature>
<dbReference type="InterPro" id="IPR006093">
    <property type="entry name" value="Oxy_OxRdtase_FAD_BS"/>
</dbReference>
<dbReference type="PANTHER" id="PTHR42973">
    <property type="entry name" value="BINDING OXIDOREDUCTASE, PUTATIVE (AFU_ORTHOLOGUE AFUA_1G17690)-RELATED"/>
    <property type="match status" value="1"/>
</dbReference>
<dbReference type="GO" id="GO:0008061">
    <property type="term" value="F:chitin binding"/>
    <property type="evidence" value="ECO:0007669"/>
    <property type="project" value="UniProtKB-UniRule"/>
</dbReference>
<gene>
    <name evidence="11" type="ORF">ALEPTO_LOCUS8746</name>
</gene>
<comment type="caution">
    <text evidence="7">Lacks conserved residue(s) required for the propagation of feature annotation.</text>
</comment>
<comment type="similarity">
    <text evidence="2">Belongs to the oxygen-dependent FAD-linked oxidoreductase family.</text>
</comment>
<dbReference type="Pfam" id="PF01565">
    <property type="entry name" value="FAD_binding_4"/>
    <property type="match status" value="1"/>
</dbReference>
<dbReference type="GO" id="GO:0071949">
    <property type="term" value="F:FAD binding"/>
    <property type="evidence" value="ECO:0007669"/>
    <property type="project" value="InterPro"/>
</dbReference>
<dbReference type="SMART" id="SM00270">
    <property type="entry name" value="ChtBD1"/>
    <property type="match status" value="1"/>
</dbReference>
<feature type="chain" id="PRO_5040171059" evidence="8">
    <location>
        <begin position="22"/>
        <end position="527"/>
    </location>
</feature>
<evidence type="ECO:0000256" key="5">
    <source>
        <dbReference type="ARBA" id="ARBA00022827"/>
    </source>
</evidence>
<dbReference type="InterPro" id="IPR001002">
    <property type="entry name" value="Chitin-bd_1"/>
</dbReference>
<dbReference type="Gene3D" id="3.40.462.20">
    <property type="match status" value="1"/>
</dbReference>
<dbReference type="InterPro" id="IPR036861">
    <property type="entry name" value="Endochitinase-like_sf"/>
</dbReference>
<name>A0A9N9CXI8_9GLOM</name>
<dbReference type="PROSITE" id="PS50941">
    <property type="entry name" value="CHIT_BIND_I_2"/>
    <property type="match status" value="1"/>
</dbReference>
<evidence type="ECO:0000256" key="1">
    <source>
        <dbReference type="ARBA" id="ARBA00001974"/>
    </source>
</evidence>
<dbReference type="InterPro" id="IPR006094">
    <property type="entry name" value="Oxid_FAD_bind_N"/>
</dbReference>
<organism evidence="11 12">
    <name type="scientific">Ambispora leptoticha</name>
    <dbReference type="NCBI Taxonomy" id="144679"/>
    <lineage>
        <taxon>Eukaryota</taxon>
        <taxon>Fungi</taxon>
        <taxon>Fungi incertae sedis</taxon>
        <taxon>Mucoromycota</taxon>
        <taxon>Glomeromycotina</taxon>
        <taxon>Glomeromycetes</taxon>
        <taxon>Archaeosporales</taxon>
        <taxon>Ambisporaceae</taxon>
        <taxon>Ambispora</taxon>
    </lineage>
</organism>
<dbReference type="Pfam" id="PF08031">
    <property type="entry name" value="BBE"/>
    <property type="match status" value="1"/>
</dbReference>
<dbReference type="AlphaFoldDB" id="A0A9N9CXI8"/>
<dbReference type="InterPro" id="IPR018371">
    <property type="entry name" value="Chitin-binding_1_CS"/>
</dbReference>
<dbReference type="SUPFAM" id="SSF56176">
    <property type="entry name" value="FAD-binding/transporter-associated domain-like"/>
    <property type="match status" value="1"/>
</dbReference>
<keyword evidence="7" id="KW-1015">Disulfide bond</keyword>
<feature type="domain" description="FAD-binding PCMH-type" evidence="10">
    <location>
        <begin position="106"/>
        <end position="279"/>
    </location>
</feature>
<dbReference type="Gene3D" id="3.30.60.10">
    <property type="entry name" value="Endochitinase-like"/>
    <property type="match status" value="1"/>
</dbReference>
<accession>A0A9N9CXI8</accession>
<dbReference type="OrthoDB" id="415825at2759"/>
<evidence type="ECO:0000256" key="4">
    <source>
        <dbReference type="ARBA" id="ARBA00022669"/>
    </source>
</evidence>
<dbReference type="GO" id="GO:0016491">
    <property type="term" value="F:oxidoreductase activity"/>
    <property type="evidence" value="ECO:0007669"/>
    <property type="project" value="UniProtKB-KW"/>
</dbReference>
<feature type="domain" description="Chitin-binding type-1" evidence="9">
    <location>
        <begin position="43"/>
        <end position="85"/>
    </location>
</feature>
<dbReference type="InterPro" id="IPR050416">
    <property type="entry name" value="FAD-linked_Oxidoreductase"/>
</dbReference>
<evidence type="ECO:0000259" key="10">
    <source>
        <dbReference type="PROSITE" id="PS51387"/>
    </source>
</evidence>
<dbReference type="InterPro" id="IPR016166">
    <property type="entry name" value="FAD-bd_PCMH"/>
</dbReference>
<keyword evidence="5" id="KW-0274">FAD</keyword>
<comment type="caution">
    <text evidence="11">The sequence shown here is derived from an EMBL/GenBank/DDBJ whole genome shotgun (WGS) entry which is preliminary data.</text>
</comment>
<evidence type="ECO:0000256" key="2">
    <source>
        <dbReference type="ARBA" id="ARBA00005466"/>
    </source>
</evidence>
<dbReference type="Proteomes" id="UP000789508">
    <property type="component" value="Unassembled WGS sequence"/>
</dbReference>
<dbReference type="PROSITE" id="PS51387">
    <property type="entry name" value="FAD_PCMH"/>
    <property type="match status" value="1"/>
</dbReference>
<keyword evidence="6" id="KW-0560">Oxidoreductase</keyword>
<dbReference type="PANTHER" id="PTHR42973:SF39">
    <property type="entry name" value="FAD-BINDING PCMH-TYPE DOMAIN-CONTAINING PROTEIN"/>
    <property type="match status" value="1"/>
</dbReference>
<keyword evidence="3" id="KW-0285">Flavoprotein</keyword>
<protein>
    <submittedName>
        <fullName evidence="11">12194_t:CDS:1</fullName>
    </submittedName>
</protein>
<dbReference type="PROSITE" id="PS00862">
    <property type="entry name" value="OX2_COVAL_FAD"/>
    <property type="match status" value="1"/>
</dbReference>
<evidence type="ECO:0000313" key="12">
    <source>
        <dbReference type="Proteomes" id="UP000789508"/>
    </source>
</evidence>
<evidence type="ECO:0000313" key="11">
    <source>
        <dbReference type="EMBL" id="CAG8615672.1"/>
    </source>
</evidence>
<dbReference type="InterPro" id="IPR012951">
    <property type="entry name" value="BBE"/>
</dbReference>
<dbReference type="Gene3D" id="3.30.465.10">
    <property type="match status" value="1"/>
</dbReference>